<proteinExistence type="predicted"/>
<name>A0A8S3AQ56_9BILA</name>
<sequence length="517" mass="61561">DLINENIDGESLLSNLDDCLEQVFKTTSIEGRAQLKHILTEYQTRWSNYNIKQKQLKQMIHNVKIDRMEIDETLNEINDWITEHRFKLDELTNNLSLRDENRKRLYQLKCFSNDINVKQTLLNTLKEKILDNDRFDLIQQVLQEFQEELRVKTNELEEFVRTQILIEDSKQSIMEKLKFFMDRLSLCTKTDCDLDTLQSRLSKIEEYKIELEDLEKDFNQSYEQYQSIIEYNLNSTVKLNYQQNFEQMHLVIDNGKQTIERAILELKHLCDIWYQYEKHNKTFVSWLNQTENQLTAFIATNGDDDECTIDYLNQLSETIANKDKQLKQLEELESLVNDYDWSRQAHNTSILRERIIVLLGQCNSQLERAQQAVNFNQQWQSLLAIIHTSFGTYQEQLMEIHQEQKLLIHLDAIQNIQQSRLKCEQNMKQLETLATSGFTHSTKKESIRTQIRSLKIQLNELNELFSTIQQDLRTRSQACELVQTCIDEINQFLDSLEIHSNDNEILSLTWIQYLRFE</sequence>
<protein>
    <submittedName>
        <fullName evidence="2">Uncharacterized protein</fullName>
    </submittedName>
</protein>
<comment type="caution">
    <text evidence="2">The sequence shown here is derived from an EMBL/GenBank/DDBJ whole genome shotgun (WGS) entry which is preliminary data.</text>
</comment>
<dbReference type="Proteomes" id="UP000676336">
    <property type="component" value="Unassembled WGS sequence"/>
</dbReference>
<dbReference type="SUPFAM" id="SSF46966">
    <property type="entry name" value="Spectrin repeat"/>
    <property type="match status" value="1"/>
</dbReference>
<evidence type="ECO:0000313" key="3">
    <source>
        <dbReference type="Proteomes" id="UP000676336"/>
    </source>
</evidence>
<dbReference type="AlphaFoldDB" id="A0A8S3AQ56"/>
<feature type="coiled-coil region" evidence="1">
    <location>
        <begin position="194"/>
        <end position="224"/>
    </location>
</feature>
<gene>
    <name evidence="2" type="ORF">SMN809_LOCUS44175</name>
</gene>
<organism evidence="2 3">
    <name type="scientific">Rotaria magnacalcarata</name>
    <dbReference type="NCBI Taxonomy" id="392030"/>
    <lineage>
        <taxon>Eukaryota</taxon>
        <taxon>Metazoa</taxon>
        <taxon>Spiralia</taxon>
        <taxon>Gnathifera</taxon>
        <taxon>Rotifera</taxon>
        <taxon>Eurotatoria</taxon>
        <taxon>Bdelloidea</taxon>
        <taxon>Philodinida</taxon>
        <taxon>Philodinidae</taxon>
        <taxon>Rotaria</taxon>
    </lineage>
</organism>
<feature type="non-terminal residue" evidence="2">
    <location>
        <position position="1"/>
    </location>
</feature>
<keyword evidence="1" id="KW-0175">Coiled coil</keyword>
<feature type="coiled-coil region" evidence="1">
    <location>
        <begin position="413"/>
        <end position="471"/>
    </location>
</feature>
<reference evidence="2" key="1">
    <citation type="submission" date="2021-02" db="EMBL/GenBank/DDBJ databases">
        <authorList>
            <person name="Nowell W R."/>
        </authorList>
    </citation>
    <scope>NUCLEOTIDE SEQUENCE</scope>
</reference>
<dbReference type="EMBL" id="CAJOBI010131957">
    <property type="protein sequence ID" value="CAF4728764.1"/>
    <property type="molecule type" value="Genomic_DNA"/>
</dbReference>
<evidence type="ECO:0000256" key="1">
    <source>
        <dbReference type="SAM" id="Coils"/>
    </source>
</evidence>
<accession>A0A8S3AQ56</accession>
<evidence type="ECO:0000313" key="2">
    <source>
        <dbReference type="EMBL" id="CAF4728764.1"/>
    </source>
</evidence>